<proteinExistence type="predicted"/>
<feature type="binding site" evidence="2">
    <location>
        <position position="181"/>
    </location>
    <ligand>
        <name>Zn(2+)</name>
        <dbReference type="ChEBI" id="CHEBI:29105"/>
        <label>1</label>
        <note>catalytic</note>
    </ligand>
</feature>
<dbReference type="InterPro" id="IPR050246">
    <property type="entry name" value="Class_II_FBP_aldolase"/>
</dbReference>
<dbReference type="InterPro" id="IPR000771">
    <property type="entry name" value="FBA_II"/>
</dbReference>
<dbReference type="RefSeq" id="WP_064002538.1">
    <property type="nucleotide sequence ID" value="NZ_LSTV01000002.1"/>
</dbReference>
<keyword evidence="2" id="KW-0862">Zinc</keyword>
<dbReference type="GO" id="GO:0005975">
    <property type="term" value="P:carbohydrate metabolic process"/>
    <property type="evidence" value="ECO:0007669"/>
    <property type="project" value="InterPro"/>
</dbReference>
<dbReference type="EMBL" id="LSTV01000002">
    <property type="protein sequence ID" value="OAH50171.1"/>
    <property type="molecule type" value="Genomic_DNA"/>
</dbReference>
<dbReference type="PANTHER" id="PTHR30304">
    <property type="entry name" value="D-TAGATOSE-1,6-BISPHOSPHATE ALDOLASE"/>
    <property type="match status" value="1"/>
</dbReference>
<dbReference type="OrthoDB" id="9803995at2"/>
<evidence type="ECO:0000313" key="4">
    <source>
        <dbReference type="Proteomes" id="UP000076998"/>
    </source>
</evidence>
<comment type="caution">
    <text evidence="3">The sequence shown here is derived from an EMBL/GenBank/DDBJ whole genome shotgun (WGS) entry which is preliminary data.</text>
</comment>
<evidence type="ECO:0000256" key="2">
    <source>
        <dbReference type="PIRSR" id="PIRSR001359-3"/>
    </source>
</evidence>
<evidence type="ECO:0000313" key="3">
    <source>
        <dbReference type="EMBL" id="OAH50171.1"/>
    </source>
</evidence>
<name>A0A177KC35_9MICO</name>
<dbReference type="PANTHER" id="PTHR30304:SF0">
    <property type="entry name" value="D-TAGATOSE-1,6-BISPHOSPHATE ALDOLASE SUBUNIT GATY-RELATED"/>
    <property type="match status" value="1"/>
</dbReference>
<comment type="cofactor">
    <cofactor evidence="2">
        <name>Zn(2+)</name>
        <dbReference type="ChEBI" id="CHEBI:29105"/>
    </cofactor>
    <text evidence="2">Binds 2 Zn(2+) ions per subunit. One is catalytic and the other provides a structural contribution.</text>
</comment>
<dbReference type="AlphaFoldDB" id="A0A177KC35"/>
<dbReference type="SUPFAM" id="SSF51569">
    <property type="entry name" value="Aldolase"/>
    <property type="match status" value="1"/>
</dbReference>
<dbReference type="GO" id="GO:0008270">
    <property type="term" value="F:zinc ion binding"/>
    <property type="evidence" value="ECO:0007669"/>
    <property type="project" value="InterPro"/>
</dbReference>
<feature type="binding site" evidence="2">
    <location>
        <position position="209"/>
    </location>
    <ligand>
        <name>Zn(2+)</name>
        <dbReference type="ChEBI" id="CHEBI:29105"/>
        <label>1</label>
        <note>catalytic</note>
    </ligand>
</feature>
<organism evidence="3 4">
    <name type="scientific">Microbacterium oleivorans</name>
    <dbReference type="NCBI Taxonomy" id="273677"/>
    <lineage>
        <taxon>Bacteria</taxon>
        <taxon>Bacillati</taxon>
        <taxon>Actinomycetota</taxon>
        <taxon>Actinomycetes</taxon>
        <taxon>Micrococcales</taxon>
        <taxon>Microbacteriaceae</taxon>
        <taxon>Microbacterium</taxon>
    </lineage>
</organism>
<dbReference type="Proteomes" id="UP000076998">
    <property type="component" value="Unassembled WGS sequence"/>
</dbReference>
<dbReference type="Gene3D" id="3.20.20.70">
    <property type="entry name" value="Aldolase class I"/>
    <property type="match status" value="1"/>
</dbReference>
<feature type="binding site" evidence="2">
    <location>
        <position position="84"/>
    </location>
    <ligand>
        <name>Zn(2+)</name>
        <dbReference type="ChEBI" id="CHEBI:29105"/>
        <label>1</label>
        <note>catalytic</note>
    </ligand>
</feature>
<dbReference type="PIRSF" id="PIRSF001359">
    <property type="entry name" value="F_bP_aldolase_II"/>
    <property type="match status" value="1"/>
</dbReference>
<protein>
    <submittedName>
        <fullName evidence="3">Fructose-bisphosphate aldolase</fullName>
    </submittedName>
</protein>
<sequence length="281" mass="28462">MTLSTTADVVGAAAARGAGVPAFNVITIEQAEAVVLGVSDAGVPALLQVSQNALAFRHGMAPLLAACRELARDADVGIAVHVDHLDDPDLAHAVLSRAEELGVGSLMFDKATAPHAENAALTAGVARAAHDRGLWAEGELGEVGGKGGAHAPGVRTDAAEAQQFVAETGVDLLAVAVGSSHAMTERTAVLDLDLIARLAEAVPVPLVLHGSSGVPDLLLAEAVAAGIRKVNIGTALGVVGTAALRRELAERPDAVDPRSYLRGVRQATRDEVARLAAVVGG</sequence>
<dbReference type="InterPro" id="IPR013785">
    <property type="entry name" value="Aldolase_TIM"/>
</dbReference>
<feature type="binding site" evidence="2">
    <location>
        <position position="109"/>
    </location>
    <ligand>
        <name>Zn(2+)</name>
        <dbReference type="ChEBI" id="CHEBI:29105"/>
        <label>2</label>
    </ligand>
</feature>
<keyword evidence="2" id="KW-0479">Metal-binding</keyword>
<dbReference type="Pfam" id="PF01116">
    <property type="entry name" value="F_bP_aldolase"/>
    <property type="match status" value="1"/>
</dbReference>
<feature type="active site" description="Proton donor" evidence="1">
    <location>
        <position position="83"/>
    </location>
</feature>
<reference evidence="3 4" key="1">
    <citation type="submission" date="2016-02" db="EMBL/GenBank/DDBJ databases">
        <authorList>
            <person name="Wen L."/>
            <person name="He K."/>
            <person name="Yang H."/>
        </authorList>
    </citation>
    <scope>NUCLEOTIDE SEQUENCE [LARGE SCALE GENOMIC DNA]</scope>
    <source>
        <strain evidence="3 4">CD11_3</strain>
    </source>
</reference>
<feature type="binding site" evidence="2">
    <location>
        <position position="139"/>
    </location>
    <ligand>
        <name>Zn(2+)</name>
        <dbReference type="ChEBI" id="CHEBI:29105"/>
        <label>2</label>
    </ligand>
</feature>
<evidence type="ECO:0000256" key="1">
    <source>
        <dbReference type="PIRSR" id="PIRSR001359-1"/>
    </source>
</evidence>
<accession>A0A177KC35</accession>
<gene>
    <name evidence="3" type="ORF">AYL44_06800</name>
</gene>
<dbReference type="GO" id="GO:0016832">
    <property type="term" value="F:aldehyde-lyase activity"/>
    <property type="evidence" value="ECO:0007669"/>
    <property type="project" value="InterPro"/>
</dbReference>